<dbReference type="Gene3D" id="3.40.50.1860">
    <property type="match status" value="2"/>
</dbReference>
<dbReference type="InterPro" id="IPR004391">
    <property type="entry name" value="Glu_race"/>
</dbReference>
<dbReference type="Pfam" id="PF01177">
    <property type="entry name" value="Asp_Glu_race"/>
    <property type="match status" value="1"/>
</dbReference>
<evidence type="ECO:0000256" key="7">
    <source>
        <dbReference type="HAMAP-Rule" id="MF_00258"/>
    </source>
</evidence>
<feature type="active site" description="Proton donor/acceptor" evidence="7">
    <location>
        <position position="198"/>
    </location>
</feature>
<evidence type="ECO:0000256" key="5">
    <source>
        <dbReference type="ARBA" id="ARBA00023235"/>
    </source>
</evidence>
<comment type="function">
    <text evidence="7">Provides the (R)-glutamate required for cell wall biosynthesis.</text>
</comment>
<organism evidence="8 9">
    <name type="scientific">Corynebacterium suedekumii</name>
    <dbReference type="NCBI Taxonomy" id="3049801"/>
    <lineage>
        <taxon>Bacteria</taxon>
        <taxon>Bacillati</taxon>
        <taxon>Actinomycetota</taxon>
        <taxon>Actinomycetes</taxon>
        <taxon>Mycobacteriales</taxon>
        <taxon>Corynebacteriaceae</taxon>
        <taxon>Corynebacterium</taxon>
    </lineage>
</organism>
<dbReference type="HAMAP" id="MF_00258">
    <property type="entry name" value="Glu_racemase"/>
    <property type="match status" value="1"/>
</dbReference>
<dbReference type="InterPro" id="IPR033134">
    <property type="entry name" value="Asp/Glu_racemase_AS_2"/>
</dbReference>
<keyword evidence="9" id="KW-1185">Reference proteome</keyword>
<evidence type="ECO:0000256" key="2">
    <source>
        <dbReference type="ARBA" id="ARBA00013090"/>
    </source>
</evidence>
<dbReference type="InterPro" id="IPR015942">
    <property type="entry name" value="Asp/Glu/hydantoin_racemase"/>
</dbReference>
<keyword evidence="3 7" id="KW-0133">Cell shape</keyword>
<protein>
    <recommendedName>
        <fullName evidence="2 7">Glutamate racemase</fullName>
        <ecNumber evidence="2 7">5.1.1.3</ecNumber>
    </recommendedName>
</protein>
<dbReference type="PROSITE" id="PS00924">
    <property type="entry name" value="ASP_GLU_RACEMASE_2"/>
    <property type="match status" value="1"/>
</dbReference>
<dbReference type="PROSITE" id="PS00923">
    <property type="entry name" value="ASP_GLU_RACEMASE_1"/>
    <property type="match status" value="1"/>
</dbReference>
<keyword evidence="4 7" id="KW-0573">Peptidoglycan synthesis</keyword>
<evidence type="ECO:0000256" key="4">
    <source>
        <dbReference type="ARBA" id="ARBA00022984"/>
    </source>
</evidence>
<gene>
    <name evidence="7 8" type="primary">murI</name>
    <name evidence="8" type="ORF">QP029_01065</name>
</gene>
<dbReference type="SUPFAM" id="SSF53681">
    <property type="entry name" value="Aspartate/glutamate racemase"/>
    <property type="match status" value="2"/>
</dbReference>
<reference evidence="8 9" key="1">
    <citation type="submission" date="2023-05" db="EMBL/GenBank/DDBJ databases">
        <title>Corynebacterium suedekumii sp. nov. and Corynebacterium breve sp. nov. isolated from raw cow's milk.</title>
        <authorList>
            <person name="Baer M.K."/>
            <person name="Mehl L."/>
            <person name="Hellmuth R."/>
            <person name="Marke G."/>
            <person name="Lipski A."/>
        </authorList>
    </citation>
    <scope>NUCLEOTIDE SEQUENCE [LARGE SCALE GENOMIC DNA]</scope>
    <source>
        <strain evidence="8 9">LM112</strain>
    </source>
</reference>
<feature type="binding site" evidence="7">
    <location>
        <begin position="57"/>
        <end position="58"/>
    </location>
    <ligand>
        <name>substrate</name>
    </ligand>
</feature>
<proteinExistence type="inferred from homology"/>
<evidence type="ECO:0000256" key="1">
    <source>
        <dbReference type="ARBA" id="ARBA00001602"/>
    </source>
</evidence>
<dbReference type="PANTHER" id="PTHR21198:SF2">
    <property type="entry name" value="GLUTAMATE RACEMASE"/>
    <property type="match status" value="1"/>
</dbReference>
<evidence type="ECO:0000256" key="3">
    <source>
        <dbReference type="ARBA" id="ARBA00022960"/>
    </source>
</evidence>
<evidence type="ECO:0000313" key="8">
    <source>
        <dbReference type="EMBL" id="WIM70489.1"/>
    </source>
</evidence>
<evidence type="ECO:0000313" key="9">
    <source>
        <dbReference type="Proteomes" id="UP001238805"/>
    </source>
</evidence>
<dbReference type="NCBIfam" id="TIGR00067">
    <property type="entry name" value="glut_race"/>
    <property type="match status" value="1"/>
</dbReference>
<accession>A0ABY8VQP9</accession>
<name>A0ABY8VQP9_9CORY</name>
<feature type="binding site" evidence="7">
    <location>
        <begin position="89"/>
        <end position="90"/>
    </location>
    <ligand>
        <name>substrate</name>
    </ligand>
</feature>
<feature type="binding site" evidence="7">
    <location>
        <begin position="199"/>
        <end position="200"/>
    </location>
    <ligand>
        <name>substrate</name>
    </ligand>
</feature>
<keyword evidence="6 7" id="KW-0961">Cell wall biogenesis/degradation</keyword>
<comment type="similarity">
    <text evidence="7">Belongs to the aspartate/glutamate racemases family.</text>
</comment>
<dbReference type="InterPro" id="IPR001920">
    <property type="entry name" value="Asp/Glu_race"/>
</dbReference>
<dbReference type="InterPro" id="IPR018187">
    <property type="entry name" value="Asp/Glu_racemase_AS_1"/>
</dbReference>
<dbReference type="EC" id="5.1.1.3" evidence="2 7"/>
<feature type="binding site" evidence="7">
    <location>
        <begin position="25"/>
        <end position="26"/>
    </location>
    <ligand>
        <name>substrate</name>
    </ligand>
</feature>
<keyword evidence="5 7" id="KW-0413">Isomerase</keyword>
<comment type="pathway">
    <text evidence="7">Cell wall biogenesis; peptidoglycan biosynthesis.</text>
</comment>
<dbReference type="GO" id="GO:0008881">
    <property type="term" value="F:glutamate racemase activity"/>
    <property type="evidence" value="ECO:0007669"/>
    <property type="project" value="UniProtKB-EC"/>
</dbReference>
<dbReference type="Proteomes" id="UP001238805">
    <property type="component" value="Chromosome"/>
</dbReference>
<evidence type="ECO:0000256" key="6">
    <source>
        <dbReference type="ARBA" id="ARBA00023316"/>
    </source>
</evidence>
<feature type="active site" description="Proton donor/acceptor" evidence="7">
    <location>
        <position position="88"/>
    </location>
</feature>
<dbReference type="EMBL" id="CP126970">
    <property type="protein sequence ID" value="WIM70489.1"/>
    <property type="molecule type" value="Genomic_DNA"/>
</dbReference>
<sequence length="285" mass="30237">MGAVTKPSRVTPDRPGPDAPIGIFDSGVGGLTVARTIIDQLPHESIIYIGDTANGPYGPLPIAQVREHATRIADELVERGCKMLVIACNTASAAFLHDARERYDISVVEVIQPAVRRALATTRNGKVGVIGTVGTINSGAYQDLFSINPGVDVYAQACPSFVDFVERGITSGRQILGVAEAYVEPLQAAGVDTLVLGCTHYPLLSGVVQLAIGDHVTLVSSAEETAKDVLRVLTRADLLADPARHPEPTRVFESTGDPEKFAQLSERFLGPGLSQVTRTAATSER</sequence>
<dbReference type="PANTHER" id="PTHR21198">
    <property type="entry name" value="GLUTAMATE RACEMASE"/>
    <property type="match status" value="1"/>
</dbReference>
<comment type="catalytic activity">
    <reaction evidence="1 7">
        <text>L-glutamate = D-glutamate</text>
        <dbReference type="Rhea" id="RHEA:12813"/>
        <dbReference type="ChEBI" id="CHEBI:29985"/>
        <dbReference type="ChEBI" id="CHEBI:29986"/>
        <dbReference type="EC" id="5.1.1.3"/>
    </reaction>
</comment>